<protein>
    <submittedName>
        <fullName evidence="2">Tetratricopeptide (TPR) repeat protein</fullName>
    </submittedName>
</protein>
<dbReference type="Proteomes" id="UP000578352">
    <property type="component" value="Unassembled WGS sequence"/>
</dbReference>
<dbReference type="Gene3D" id="1.25.40.10">
    <property type="entry name" value="Tetratricopeptide repeat domain"/>
    <property type="match status" value="1"/>
</dbReference>
<evidence type="ECO:0000313" key="3">
    <source>
        <dbReference type="Proteomes" id="UP000578352"/>
    </source>
</evidence>
<dbReference type="SUPFAM" id="SSF48452">
    <property type="entry name" value="TPR-like"/>
    <property type="match status" value="1"/>
</dbReference>
<gene>
    <name evidence="2" type="ORF">HNR13_001270</name>
</gene>
<evidence type="ECO:0000256" key="1">
    <source>
        <dbReference type="SAM" id="MobiDB-lite"/>
    </source>
</evidence>
<accession>A0A853CST7</accession>
<dbReference type="AlphaFoldDB" id="A0A853CST7"/>
<comment type="caution">
    <text evidence="2">The sequence shown here is derived from an EMBL/GenBank/DDBJ whole genome shotgun (WGS) entry which is preliminary data.</text>
</comment>
<feature type="compositionally biased region" description="Gly residues" evidence="1">
    <location>
        <begin position="186"/>
        <end position="205"/>
    </location>
</feature>
<feature type="region of interest" description="Disordered" evidence="1">
    <location>
        <begin position="183"/>
        <end position="205"/>
    </location>
</feature>
<reference evidence="2 3" key="1">
    <citation type="submission" date="2020-07" db="EMBL/GenBank/DDBJ databases">
        <title>Sequencing the genomes of 1000 actinobacteria strains.</title>
        <authorList>
            <person name="Klenk H.-P."/>
        </authorList>
    </citation>
    <scope>NUCLEOTIDE SEQUENCE [LARGE SCALE GENOMIC DNA]</scope>
    <source>
        <strain evidence="2 3">DSM 15165</strain>
    </source>
</reference>
<dbReference type="RefSeq" id="WP_343063477.1">
    <property type="nucleotide sequence ID" value="NZ_BAABEH010000001.1"/>
</dbReference>
<proteinExistence type="predicted"/>
<sequence>MNRTTWEPTLSIILGYDPSTLRERVDLRAADERLEELGSLRSLSALNEKTVLLRLLGRLDEAYTVANEAVRQARFTGDREQLLGARIRRGQVLQYQGKFDEAIVELTGCVDEARGREWTALEAFAVQNRGKVHFDMKEYESALSDMTAAVFLREKLGASPAEIEGALTAVAVVQRFLEAQRAAAGPGEGDAGGGDGVGDGVGSPA</sequence>
<name>A0A853CST7_9MICO</name>
<evidence type="ECO:0000313" key="2">
    <source>
        <dbReference type="EMBL" id="NYJ22983.1"/>
    </source>
</evidence>
<dbReference type="EMBL" id="JACCFL010000001">
    <property type="protein sequence ID" value="NYJ22983.1"/>
    <property type="molecule type" value="Genomic_DNA"/>
</dbReference>
<organism evidence="2 3">
    <name type="scientific">Leifsonia shinshuensis</name>
    <dbReference type="NCBI Taxonomy" id="150026"/>
    <lineage>
        <taxon>Bacteria</taxon>
        <taxon>Bacillati</taxon>
        <taxon>Actinomycetota</taxon>
        <taxon>Actinomycetes</taxon>
        <taxon>Micrococcales</taxon>
        <taxon>Microbacteriaceae</taxon>
        <taxon>Leifsonia</taxon>
    </lineage>
</organism>
<dbReference type="InterPro" id="IPR011990">
    <property type="entry name" value="TPR-like_helical_dom_sf"/>
</dbReference>